<dbReference type="Gene3D" id="3.40.640.10">
    <property type="entry name" value="Type I PLP-dependent aspartate aminotransferase-like (Major domain)"/>
    <property type="match status" value="1"/>
</dbReference>
<dbReference type="PANTHER" id="PTHR30244">
    <property type="entry name" value="TRANSAMINASE"/>
    <property type="match status" value="1"/>
</dbReference>
<dbReference type="GO" id="GO:0008483">
    <property type="term" value="F:transaminase activity"/>
    <property type="evidence" value="ECO:0007669"/>
    <property type="project" value="UniProtKB-KW"/>
</dbReference>
<reference evidence="6 7" key="1">
    <citation type="submission" date="2020-03" db="EMBL/GenBank/DDBJ databases">
        <title>WGS of actinomycetes isolated from Thailand.</title>
        <authorList>
            <person name="Thawai C."/>
        </authorList>
    </citation>
    <scope>NUCLEOTIDE SEQUENCE [LARGE SCALE GENOMIC DNA]</scope>
    <source>
        <strain evidence="6 7">PRB2-1</strain>
    </source>
</reference>
<dbReference type="Proteomes" id="UP000734511">
    <property type="component" value="Unassembled WGS sequence"/>
</dbReference>
<organism evidence="6 7">
    <name type="scientific">Actinacidiphila epipremni</name>
    <dbReference type="NCBI Taxonomy" id="2053013"/>
    <lineage>
        <taxon>Bacteria</taxon>
        <taxon>Bacillati</taxon>
        <taxon>Actinomycetota</taxon>
        <taxon>Actinomycetes</taxon>
        <taxon>Kitasatosporales</taxon>
        <taxon>Streptomycetaceae</taxon>
        <taxon>Actinacidiphila</taxon>
    </lineage>
</organism>
<evidence type="ECO:0000256" key="1">
    <source>
        <dbReference type="ARBA" id="ARBA00001933"/>
    </source>
</evidence>
<evidence type="ECO:0000313" key="6">
    <source>
        <dbReference type="EMBL" id="NJP43558.1"/>
    </source>
</evidence>
<gene>
    <name evidence="6" type="ORF">HCN08_09120</name>
</gene>
<name>A0ABX0ZPH8_9ACTN</name>
<keyword evidence="7" id="KW-1185">Reference proteome</keyword>
<evidence type="ECO:0000256" key="5">
    <source>
        <dbReference type="RuleBase" id="RU004508"/>
    </source>
</evidence>
<evidence type="ECO:0000256" key="3">
    <source>
        <dbReference type="ARBA" id="ARBA00022898"/>
    </source>
</evidence>
<dbReference type="EMBL" id="JAATEJ010000005">
    <property type="protein sequence ID" value="NJP43558.1"/>
    <property type="molecule type" value="Genomic_DNA"/>
</dbReference>
<dbReference type="Gene3D" id="3.90.1150.10">
    <property type="entry name" value="Aspartate Aminotransferase, domain 1"/>
    <property type="match status" value="1"/>
</dbReference>
<dbReference type="RefSeq" id="WP_167982426.1">
    <property type="nucleotide sequence ID" value="NZ_JAATEJ010000005.1"/>
</dbReference>
<keyword evidence="2 6" id="KW-0032">Aminotransferase</keyword>
<dbReference type="InterPro" id="IPR015421">
    <property type="entry name" value="PyrdxlP-dep_Trfase_major"/>
</dbReference>
<dbReference type="CDD" id="cd00616">
    <property type="entry name" value="AHBA_syn"/>
    <property type="match status" value="1"/>
</dbReference>
<keyword evidence="2 6" id="KW-0808">Transferase</keyword>
<comment type="cofactor">
    <cofactor evidence="1">
        <name>pyridoxal 5'-phosphate</name>
        <dbReference type="ChEBI" id="CHEBI:597326"/>
    </cofactor>
</comment>
<evidence type="ECO:0000313" key="7">
    <source>
        <dbReference type="Proteomes" id="UP000734511"/>
    </source>
</evidence>
<proteinExistence type="inferred from homology"/>
<dbReference type="PIRSF" id="PIRSF000390">
    <property type="entry name" value="PLP_StrS"/>
    <property type="match status" value="1"/>
</dbReference>
<dbReference type="Pfam" id="PF01041">
    <property type="entry name" value="DegT_DnrJ_EryC1"/>
    <property type="match status" value="1"/>
</dbReference>
<comment type="caution">
    <text evidence="6">The sequence shown here is derived from an EMBL/GenBank/DDBJ whole genome shotgun (WGS) entry which is preliminary data.</text>
</comment>
<dbReference type="InterPro" id="IPR015424">
    <property type="entry name" value="PyrdxlP-dep_Trfase"/>
</dbReference>
<accession>A0ABX0ZPH8</accession>
<keyword evidence="3 5" id="KW-0663">Pyridoxal phosphate</keyword>
<sequence>MPSARPYDVPFARRGSTLDDQELAAVTEVLRSDHPLSAGPWRTRFEAEFRAYTGTRHALSVTSGTVALEIALGLLDLEPGDEVVVTPQTFQATIQPLLDRDVRVRFCDVDPVSLNVDPGSLASVITARTRAVILVHYGGWPAEMASILRIAREHGALVVEDCAHALGAELDGRHPGGLADIACWSFHTSKNITTLGEGGMLTTDRDDWAERIDRLRNNRVDADFTAVAPPPGIEPALLAHMPYAEYVYRGTCDRHRRAGTNATLSDAAAAVGSVQLRKLDGFVARRRAICARLDEVAGALPDVPIRLQRPRAGVGHAQHLYTCFVPGGQERRRELVEALDRRGVEVQLRYFPLHLVPEWQARGHRRGECPVAERVWFEEHLNLPAHPGLSDAQVDRLTEAFADSLTEVYRSRPAAARAPQVARTR</sequence>
<dbReference type="InterPro" id="IPR000653">
    <property type="entry name" value="DegT/StrS_aminotransferase"/>
</dbReference>
<dbReference type="PANTHER" id="PTHR30244:SF34">
    <property type="entry name" value="DTDP-4-AMINO-4,6-DIDEOXYGALACTOSE TRANSAMINASE"/>
    <property type="match status" value="1"/>
</dbReference>
<comment type="similarity">
    <text evidence="4">Belongs to the DegT/DnrJ/EryC1 family. L-glutamine:2-deoxy-scyllo-inosose/scyllo-inosose aminotransferase subfamily.</text>
</comment>
<protein>
    <submittedName>
        <fullName evidence="6">DegT/DnrJ/EryC1/StrS family aminotransferase</fullName>
    </submittedName>
</protein>
<evidence type="ECO:0000256" key="2">
    <source>
        <dbReference type="ARBA" id="ARBA00022576"/>
    </source>
</evidence>
<dbReference type="SUPFAM" id="SSF53383">
    <property type="entry name" value="PLP-dependent transferases"/>
    <property type="match status" value="1"/>
</dbReference>
<evidence type="ECO:0000256" key="4">
    <source>
        <dbReference type="ARBA" id="ARBA00038398"/>
    </source>
</evidence>
<dbReference type="InterPro" id="IPR015422">
    <property type="entry name" value="PyrdxlP-dep_Trfase_small"/>
</dbReference>